<feature type="region of interest" description="Disordered" evidence="1">
    <location>
        <begin position="1"/>
        <end position="84"/>
    </location>
</feature>
<evidence type="ECO:0000313" key="3">
    <source>
        <dbReference type="Proteomes" id="UP000268823"/>
    </source>
</evidence>
<comment type="caution">
    <text evidence="2">The sequence shown here is derived from an EMBL/GenBank/DDBJ whole genome shotgun (WGS) entry which is preliminary data.</text>
</comment>
<proteinExistence type="predicted"/>
<sequence length="152" mass="16879">MEETRTSCNSSVHDKDSRITNLKETTTDSVTPPESSTSFIIVGEKKNNAPAQTQQTSLATLQNPRTSTEDPPPAYSEKPAHIPDDQCEVHDHRTSYRGFPSQQAYLAALNEWAETQKYLPVGDNGVTGFYGETTLEEHGRREPKVEMGLGRL</sequence>
<accession>A0A3M7FZB1</accession>
<feature type="compositionally biased region" description="Polar residues" evidence="1">
    <location>
        <begin position="1"/>
        <end position="11"/>
    </location>
</feature>
<dbReference type="Proteomes" id="UP000268823">
    <property type="component" value="Unassembled WGS sequence"/>
</dbReference>
<dbReference type="EMBL" id="QWIR01000015">
    <property type="protein sequence ID" value="RMY94209.1"/>
    <property type="molecule type" value="Genomic_DNA"/>
</dbReference>
<feature type="compositionally biased region" description="Polar residues" evidence="1">
    <location>
        <begin position="19"/>
        <end position="39"/>
    </location>
</feature>
<protein>
    <submittedName>
        <fullName evidence="2">Uncharacterized protein</fullName>
    </submittedName>
</protein>
<feature type="compositionally biased region" description="Low complexity" evidence="1">
    <location>
        <begin position="51"/>
        <end position="62"/>
    </location>
</feature>
<gene>
    <name evidence="2" type="ORF">D0861_01473</name>
</gene>
<evidence type="ECO:0000313" key="2">
    <source>
        <dbReference type="EMBL" id="RMY94209.1"/>
    </source>
</evidence>
<reference evidence="2 3" key="1">
    <citation type="journal article" date="2018" name="BMC Genomics">
        <title>Genomic evidence for intraspecific hybridization in a clonal and extremely halotolerant yeast.</title>
        <authorList>
            <person name="Gostincar C."/>
            <person name="Stajich J.E."/>
            <person name="Zupancic J."/>
            <person name="Zalar P."/>
            <person name="Gunde-Cimerman N."/>
        </authorList>
    </citation>
    <scope>NUCLEOTIDE SEQUENCE [LARGE SCALE GENOMIC DNA]</scope>
    <source>
        <strain evidence="2 3">EXF-2788</strain>
    </source>
</reference>
<dbReference type="OrthoDB" id="5381976at2759"/>
<organism evidence="2 3">
    <name type="scientific">Hortaea werneckii</name>
    <name type="common">Black yeast</name>
    <name type="synonym">Cladosporium werneckii</name>
    <dbReference type="NCBI Taxonomy" id="91943"/>
    <lineage>
        <taxon>Eukaryota</taxon>
        <taxon>Fungi</taxon>
        <taxon>Dikarya</taxon>
        <taxon>Ascomycota</taxon>
        <taxon>Pezizomycotina</taxon>
        <taxon>Dothideomycetes</taxon>
        <taxon>Dothideomycetidae</taxon>
        <taxon>Mycosphaerellales</taxon>
        <taxon>Teratosphaeriaceae</taxon>
        <taxon>Hortaea</taxon>
    </lineage>
</organism>
<evidence type="ECO:0000256" key="1">
    <source>
        <dbReference type="SAM" id="MobiDB-lite"/>
    </source>
</evidence>
<name>A0A3M7FZB1_HORWE</name>
<dbReference type="AlphaFoldDB" id="A0A3M7FZB1"/>